<comment type="caution">
    <text evidence="2">The sequence shown here is derived from an EMBL/GenBank/DDBJ whole genome shotgun (WGS) entry which is preliminary data.</text>
</comment>
<keyword evidence="1" id="KW-0472">Membrane</keyword>
<keyword evidence="1" id="KW-0812">Transmembrane</keyword>
<dbReference type="Proteomes" id="UP001225034">
    <property type="component" value="Unassembled WGS sequence"/>
</dbReference>
<organism evidence="2 3">
    <name type="scientific">Alkalicoccobacillus murimartini</name>
    <dbReference type="NCBI Taxonomy" id="171685"/>
    <lineage>
        <taxon>Bacteria</taxon>
        <taxon>Bacillati</taxon>
        <taxon>Bacillota</taxon>
        <taxon>Bacilli</taxon>
        <taxon>Bacillales</taxon>
        <taxon>Bacillaceae</taxon>
        <taxon>Alkalicoccobacillus</taxon>
    </lineage>
</organism>
<evidence type="ECO:0000313" key="3">
    <source>
        <dbReference type="Proteomes" id="UP001225034"/>
    </source>
</evidence>
<feature type="transmembrane region" description="Helical" evidence="1">
    <location>
        <begin position="81"/>
        <end position="106"/>
    </location>
</feature>
<keyword evidence="1" id="KW-1133">Transmembrane helix</keyword>
<keyword evidence="3" id="KW-1185">Reference proteome</keyword>
<evidence type="ECO:0000313" key="2">
    <source>
        <dbReference type="EMBL" id="MDQ0208306.1"/>
    </source>
</evidence>
<evidence type="ECO:0008006" key="4">
    <source>
        <dbReference type="Google" id="ProtNLM"/>
    </source>
</evidence>
<sequence length="109" mass="12924">MESKDILFLIFMMILAFQGINAFSLTLVGPIYRRYIEGFWTVNPKKIDEWLFNFVYILTMSIVYPPYMFLFKRYSPWKTSLIYGAIFILLTFIFVAFIAPAIANFFDLN</sequence>
<proteinExistence type="predicted"/>
<gene>
    <name evidence="2" type="ORF">J2S05_003117</name>
</gene>
<dbReference type="RefSeq" id="WP_306984278.1">
    <property type="nucleotide sequence ID" value="NZ_JAUSUA010000005.1"/>
</dbReference>
<name>A0ABT9YLE4_9BACI</name>
<feature type="transmembrane region" description="Helical" evidence="1">
    <location>
        <begin position="6"/>
        <end position="29"/>
    </location>
</feature>
<reference evidence="2 3" key="1">
    <citation type="submission" date="2023-07" db="EMBL/GenBank/DDBJ databases">
        <title>Genomic Encyclopedia of Type Strains, Phase IV (KMG-IV): sequencing the most valuable type-strain genomes for metagenomic binning, comparative biology and taxonomic classification.</title>
        <authorList>
            <person name="Goeker M."/>
        </authorList>
    </citation>
    <scope>NUCLEOTIDE SEQUENCE [LARGE SCALE GENOMIC DNA]</scope>
    <source>
        <strain evidence="2 3">DSM 19154</strain>
    </source>
</reference>
<accession>A0ABT9YLE4</accession>
<evidence type="ECO:0000256" key="1">
    <source>
        <dbReference type="SAM" id="Phobius"/>
    </source>
</evidence>
<dbReference type="EMBL" id="JAUSUA010000005">
    <property type="protein sequence ID" value="MDQ0208306.1"/>
    <property type="molecule type" value="Genomic_DNA"/>
</dbReference>
<feature type="transmembrane region" description="Helical" evidence="1">
    <location>
        <begin position="50"/>
        <end position="69"/>
    </location>
</feature>
<protein>
    <recommendedName>
        <fullName evidence="4">DUF2834 domain-containing protein</fullName>
    </recommendedName>
</protein>